<organism evidence="2">
    <name type="scientific">human gut metagenome</name>
    <dbReference type="NCBI Taxonomy" id="408170"/>
    <lineage>
        <taxon>unclassified sequences</taxon>
        <taxon>metagenomes</taxon>
        <taxon>organismal metagenomes</taxon>
    </lineage>
</organism>
<dbReference type="AlphaFoldDB" id="K1RW49"/>
<dbReference type="SUPFAM" id="SSF54106">
    <property type="entry name" value="LysM domain"/>
    <property type="match status" value="1"/>
</dbReference>
<feature type="domain" description="LysM" evidence="1">
    <location>
        <begin position="1"/>
        <end position="41"/>
    </location>
</feature>
<name>K1RW49_9ZZZZ</name>
<dbReference type="GO" id="GO:0008932">
    <property type="term" value="F:lytic endotransglycosylase activity"/>
    <property type="evidence" value="ECO:0007669"/>
    <property type="project" value="TreeGrafter"/>
</dbReference>
<accession>K1RW49</accession>
<sequence length="42" mass="4672">VKRGDTLWGISRKFGTTVENLVKLNSVKNPNLIYVGEKLIIG</sequence>
<protein>
    <submittedName>
        <fullName evidence="2">Protein containing Peptidoglycan-binding lysin domain protein</fullName>
    </submittedName>
</protein>
<dbReference type="Pfam" id="PF01476">
    <property type="entry name" value="LysM"/>
    <property type="match status" value="1"/>
</dbReference>
<evidence type="ECO:0000259" key="1">
    <source>
        <dbReference type="PROSITE" id="PS51782"/>
    </source>
</evidence>
<proteinExistence type="predicted"/>
<gene>
    <name evidence="2" type="ORF">OBE_12951</name>
</gene>
<dbReference type="InterPro" id="IPR018392">
    <property type="entry name" value="LysM"/>
</dbReference>
<dbReference type="EMBL" id="AJWZ01008941">
    <property type="protein sequence ID" value="EKC52717.1"/>
    <property type="molecule type" value="Genomic_DNA"/>
</dbReference>
<dbReference type="PROSITE" id="PS51782">
    <property type="entry name" value="LYSM"/>
    <property type="match status" value="1"/>
</dbReference>
<dbReference type="SMART" id="SM00257">
    <property type="entry name" value="LysM"/>
    <property type="match status" value="1"/>
</dbReference>
<dbReference type="InterPro" id="IPR036779">
    <property type="entry name" value="LysM_dom_sf"/>
</dbReference>
<comment type="caution">
    <text evidence="2">The sequence shown here is derived from an EMBL/GenBank/DDBJ whole genome shotgun (WGS) entry which is preliminary data.</text>
</comment>
<dbReference type="PANTHER" id="PTHR33734">
    <property type="entry name" value="LYSM DOMAIN-CONTAINING GPI-ANCHORED PROTEIN 2"/>
    <property type="match status" value="1"/>
</dbReference>
<dbReference type="Gene3D" id="3.10.350.10">
    <property type="entry name" value="LysM domain"/>
    <property type="match status" value="1"/>
</dbReference>
<evidence type="ECO:0000313" key="2">
    <source>
        <dbReference type="EMBL" id="EKC52717.1"/>
    </source>
</evidence>
<reference evidence="2" key="1">
    <citation type="journal article" date="2013" name="Environ. Microbiol.">
        <title>Microbiota from the distal guts of lean and obese adolescents exhibit partial functional redundancy besides clear differences in community structure.</title>
        <authorList>
            <person name="Ferrer M."/>
            <person name="Ruiz A."/>
            <person name="Lanza F."/>
            <person name="Haange S.B."/>
            <person name="Oberbach A."/>
            <person name="Till H."/>
            <person name="Bargiela R."/>
            <person name="Campoy C."/>
            <person name="Segura M.T."/>
            <person name="Richter M."/>
            <person name="von Bergen M."/>
            <person name="Seifert J."/>
            <person name="Suarez A."/>
        </authorList>
    </citation>
    <scope>NUCLEOTIDE SEQUENCE</scope>
</reference>
<feature type="non-terminal residue" evidence="2">
    <location>
        <position position="1"/>
    </location>
</feature>
<dbReference type="CDD" id="cd00118">
    <property type="entry name" value="LysM"/>
    <property type="match status" value="1"/>
</dbReference>
<dbReference type="PANTHER" id="PTHR33734:SF22">
    <property type="entry name" value="MEMBRANE-BOUND LYTIC MUREIN TRANSGLYCOSYLASE D"/>
    <property type="match status" value="1"/>
</dbReference>